<dbReference type="AlphaFoldDB" id="A0A498MM42"/>
<dbReference type="SMART" id="SM00020">
    <property type="entry name" value="Tryp_SPc"/>
    <property type="match status" value="1"/>
</dbReference>
<feature type="domain" description="Peptidase S1" evidence="7">
    <location>
        <begin position="32"/>
        <end position="272"/>
    </location>
</feature>
<dbReference type="STRING" id="84645.A0A498MM42"/>
<keyword evidence="9" id="KW-1185">Reference proteome</keyword>
<dbReference type="PRINTS" id="PR00722">
    <property type="entry name" value="CHYMOTRYPSIN"/>
</dbReference>
<dbReference type="PANTHER" id="PTHR24253:SF127">
    <property type="entry name" value="SERINE PROTEASE 27-LIKE"/>
    <property type="match status" value="1"/>
</dbReference>
<dbReference type="PROSITE" id="PS50240">
    <property type="entry name" value="TRYPSIN_DOM"/>
    <property type="match status" value="1"/>
</dbReference>
<dbReference type="Gene3D" id="2.40.10.10">
    <property type="entry name" value="Trypsin-like serine proteases"/>
    <property type="match status" value="1"/>
</dbReference>
<evidence type="ECO:0000313" key="9">
    <source>
        <dbReference type="Proteomes" id="UP000290572"/>
    </source>
</evidence>
<evidence type="ECO:0000256" key="5">
    <source>
        <dbReference type="RuleBase" id="RU363034"/>
    </source>
</evidence>
<evidence type="ECO:0000256" key="1">
    <source>
        <dbReference type="ARBA" id="ARBA00022670"/>
    </source>
</evidence>
<evidence type="ECO:0000256" key="6">
    <source>
        <dbReference type="SAM" id="SignalP"/>
    </source>
</evidence>
<dbReference type="PANTHER" id="PTHR24253">
    <property type="entry name" value="TRANSMEMBRANE PROTEASE SERINE"/>
    <property type="match status" value="1"/>
</dbReference>
<evidence type="ECO:0000256" key="4">
    <source>
        <dbReference type="ARBA" id="ARBA00023157"/>
    </source>
</evidence>
<dbReference type="InterPro" id="IPR009003">
    <property type="entry name" value="Peptidase_S1_PA"/>
</dbReference>
<keyword evidence="1 5" id="KW-0645">Protease</keyword>
<dbReference type="InterPro" id="IPR001254">
    <property type="entry name" value="Trypsin_dom"/>
</dbReference>
<protein>
    <submittedName>
        <fullName evidence="8">Chymotrypsin-like protease CTRL-1</fullName>
    </submittedName>
</protein>
<accession>A0A498MM42</accession>
<evidence type="ECO:0000256" key="3">
    <source>
        <dbReference type="ARBA" id="ARBA00022801"/>
    </source>
</evidence>
<proteinExistence type="predicted"/>
<keyword evidence="4" id="KW-1015">Disulfide bond</keyword>
<keyword evidence="5" id="KW-0720">Serine protease</keyword>
<keyword evidence="2 6" id="KW-0732">Signal</keyword>
<evidence type="ECO:0000313" key="8">
    <source>
        <dbReference type="EMBL" id="RXN22499.1"/>
    </source>
</evidence>
<dbReference type="GO" id="GO:0004252">
    <property type="term" value="F:serine-type endopeptidase activity"/>
    <property type="evidence" value="ECO:0007669"/>
    <property type="project" value="InterPro"/>
</dbReference>
<dbReference type="PROSITE" id="PS00135">
    <property type="entry name" value="TRYPSIN_SER"/>
    <property type="match status" value="1"/>
</dbReference>
<dbReference type="SUPFAM" id="SSF50494">
    <property type="entry name" value="Trypsin-like serine proteases"/>
    <property type="match status" value="1"/>
</dbReference>
<dbReference type="EMBL" id="QBIY01012588">
    <property type="protein sequence ID" value="RXN22499.1"/>
    <property type="molecule type" value="Genomic_DNA"/>
</dbReference>
<dbReference type="InterPro" id="IPR018114">
    <property type="entry name" value="TRYPSIN_HIS"/>
</dbReference>
<feature type="chain" id="PRO_5019822847" evidence="6">
    <location>
        <begin position="22"/>
        <end position="320"/>
    </location>
</feature>
<sequence length="320" mass="34258">MGLSVILLSFTAIIFITEVATDCGVAPLNTRVVGGAEAPAGNWPWQVSVHYNSRHICGGTLIHSQWVVTAAHCIISTNLDSWTLYLGRQTQFPSAANPNANEVRVGIQSITVHPKYNNTLFNNDISLMKLSQPVTFTQYIRPVCLASKGSVFHNATSCWATGWGNVGKNQPLPAPQTLQEVEIPVVGSSQCTCQYKPVGGVTITKQMICAGRADKGICQGDSGGPLQCKQGSVWVQAGITSFGTSLGCAKEGFPEVYSRVSEFHTWVTENVEGAAIGFVTFSSNGTDGNVTCTSSATFQFSLVSNFIILFTTLITHLQSL</sequence>
<dbReference type="FunFam" id="2.40.10.10:FF:000024">
    <property type="entry name" value="Serine protease 53"/>
    <property type="match status" value="1"/>
</dbReference>
<dbReference type="Pfam" id="PF00089">
    <property type="entry name" value="Trypsin"/>
    <property type="match status" value="1"/>
</dbReference>
<evidence type="ECO:0000256" key="2">
    <source>
        <dbReference type="ARBA" id="ARBA00022729"/>
    </source>
</evidence>
<reference evidence="8 9" key="1">
    <citation type="submission" date="2018-03" db="EMBL/GenBank/DDBJ databases">
        <title>Draft genome sequence of Rohu Carp (Labeo rohita).</title>
        <authorList>
            <person name="Das P."/>
            <person name="Kushwaha B."/>
            <person name="Joshi C.G."/>
            <person name="Kumar D."/>
            <person name="Nagpure N.S."/>
            <person name="Sahoo L."/>
            <person name="Das S.P."/>
            <person name="Bit A."/>
            <person name="Patnaik S."/>
            <person name="Meher P.K."/>
            <person name="Jayasankar P."/>
            <person name="Koringa P.G."/>
            <person name="Patel N.V."/>
            <person name="Hinsu A.T."/>
            <person name="Kumar R."/>
            <person name="Pandey M."/>
            <person name="Agarwal S."/>
            <person name="Srivastava S."/>
            <person name="Singh M."/>
            <person name="Iquebal M.A."/>
            <person name="Jaiswal S."/>
            <person name="Angadi U.B."/>
            <person name="Kumar N."/>
            <person name="Raza M."/>
            <person name="Shah T.M."/>
            <person name="Rai A."/>
            <person name="Jena J.K."/>
        </authorList>
    </citation>
    <scope>NUCLEOTIDE SEQUENCE [LARGE SCALE GENOMIC DNA]</scope>
    <source>
        <strain evidence="8">DASCIFA01</strain>
        <tissue evidence="8">Testis</tissue>
    </source>
</reference>
<feature type="signal peptide" evidence="6">
    <location>
        <begin position="1"/>
        <end position="21"/>
    </location>
</feature>
<dbReference type="CDD" id="cd00190">
    <property type="entry name" value="Tryp_SPc"/>
    <property type="match status" value="1"/>
</dbReference>
<name>A0A498MM42_LABRO</name>
<dbReference type="InterPro" id="IPR033116">
    <property type="entry name" value="TRYPSIN_SER"/>
</dbReference>
<dbReference type="InterPro" id="IPR001314">
    <property type="entry name" value="Peptidase_S1A"/>
</dbReference>
<dbReference type="PROSITE" id="PS00134">
    <property type="entry name" value="TRYPSIN_HIS"/>
    <property type="match status" value="1"/>
</dbReference>
<dbReference type="OrthoDB" id="10051896at2759"/>
<organism evidence="8 9">
    <name type="scientific">Labeo rohita</name>
    <name type="common">Indian major carp</name>
    <name type="synonym">Cyprinus rohita</name>
    <dbReference type="NCBI Taxonomy" id="84645"/>
    <lineage>
        <taxon>Eukaryota</taxon>
        <taxon>Metazoa</taxon>
        <taxon>Chordata</taxon>
        <taxon>Craniata</taxon>
        <taxon>Vertebrata</taxon>
        <taxon>Euteleostomi</taxon>
        <taxon>Actinopterygii</taxon>
        <taxon>Neopterygii</taxon>
        <taxon>Teleostei</taxon>
        <taxon>Ostariophysi</taxon>
        <taxon>Cypriniformes</taxon>
        <taxon>Cyprinidae</taxon>
        <taxon>Labeoninae</taxon>
        <taxon>Labeonini</taxon>
        <taxon>Labeo</taxon>
    </lineage>
</organism>
<evidence type="ECO:0000259" key="7">
    <source>
        <dbReference type="PROSITE" id="PS50240"/>
    </source>
</evidence>
<dbReference type="InterPro" id="IPR043504">
    <property type="entry name" value="Peptidase_S1_PA_chymotrypsin"/>
</dbReference>
<dbReference type="GO" id="GO:0006508">
    <property type="term" value="P:proteolysis"/>
    <property type="evidence" value="ECO:0007669"/>
    <property type="project" value="UniProtKB-KW"/>
</dbReference>
<comment type="caution">
    <text evidence="8">The sequence shown here is derived from an EMBL/GenBank/DDBJ whole genome shotgun (WGS) entry which is preliminary data.</text>
</comment>
<keyword evidence="3 5" id="KW-0378">Hydrolase</keyword>
<dbReference type="Proteomes" id="UP000290572">
    <property type="component" value="Unassembled WGS sequence"/>
</dbReference>
<gene>
    <name evidence="8" type="ORF">ROHU_006706</name>
</gene>